<evidence type="ECO:0000313" key="1">
    <source>
        <dbReference type="EMBL" id="KAG2276491.1"/>
    </source>
</evidence>
<comment type="caution">
    <text evidence="1">The sequence shown here is derived from an EMBL/GenBank/DDBJ whole genome shotgun (WGS) entry which is preliminary data.</text>
</comment>
<dbReference type="EMBL" id="JAAMPC010000012">
    <property type="protein sequence ID" value="KAG2276491.1"/>
    <property type="molecule type" value="Genomic_DNA"/>
</dbReference>
<gene>
    <name evidence="1" type="ORF">Bca52824_059046</name>
</gene>
<protein>
    <submittedName>
        <fullName evidence="1">Uncharacterized protein</fullName>
    </submittedName>
</protein>
<proteinExistence type="predicted"/>
<name>A0A8X7QUQ8_BRACI</name>
<reference evidence="1 2" key="1">
    <citation type="submission" date="2020-02" db="EMBL/GenBank/DDBJ databases">
        <authorList>
            <person name="Ma Q."/>
            <person name="Huang Y."/>
            <person name="Song X."/>
            <person name="Pei D."/>
        </authorList>
    </citation>
    <scope>NUCLEOTIDE SEQUENCE [LARGE SCALE GENOMIC DNA]</scope>
    <source>
        <strain evidence="1">Sxm20200214</strain>
        <tissue evidence="1">Leaf</tissue>
    </source>
</reference>
<accession>A0A8X7QUQ8</accession>
<sequence length="87" mass="9953">MTMSETEKETFTEDYLNARDGFRRVQVVDSDVQVSLLETSQQKKSIEVMNSQVSKGGISGILDKISQATPEESQCISWIRWYEAQFI</sequence>
<evidence type="ECO:0000313" key="2">
    <source>
        <dbReference type="Proteomes" id="UP000886595"/>
    </source>
</evidence>
<organism evidence="1 2">
    <name type="scientific">Brassica carinata</name>
    <name type="common">Ethiopian mustard</name>
    <name type="synonym">Abyssinian cabbage</name>
    <dbReference type="NCBI Taxonomy" id="52824"/>
    <lineage>
        <taxon>Eukaryota</taxon>
        <taxon>Viridiplantae</taxon>
        <taxon>Streptophyta</taxon>
        <taxon>Embryophyta</taxon>
        <taxon>Tracheophyta</taxon>
        <taxon>Spermatophyta</taxon>
        <taxon>Magnoliopsida</taxon>
        <taxon>eudicotyledons</taxon>
        <taxon>Gunneridae</taxon>
        <taxon>Pentapetalae</taxon>
        <taxon>rosids</taxon>
        <taxon>malvids</taxon>
        <taxon>Brassicales</taxon>
        <taxon>Brassicaceae</taxon>
        <taxon>Brassiceae</taxon>
        <taxon>Brassica</taxon>
    </lineage>
</organism>
<dbReference type="OrthoDB" id="10391653at2759"/>
<dbReference type="Proteomes" id="UP000886595">
    <property type="component" value="Unassembled WGS sequence"/>
</dbReference>
<dbReference type="AlphaFoldDB" id="A0A8X7QUQ8"/>
<keyword evidence="2" id="KW-1185">Reference proteome</keyword>